<gene>
    <name evidence="3" type="ORF">CHIRRI_LOCUS1074</name>
</gene>
<evidence type="ECO:0000256" key="2">
    <source>
        <dbReference type="SAM" id="SignalP"/>
    </source>
</evidence>
<feature type="chain" id="PRO_5040471182" evidence="2">
    <location>
        <begin position="25"/>
        <end position="203"/>
    </location>
</feature>
<dbReference type="Proteomes" id="UP001153620">
    <property type="component" value="Chromosome 1"/>
</dbReference>
<keyword evidence="2" id="KW-0732">Signal</keyword>
<feature type="region of interest" description="Disordered" evidence="1">
    <location>
        <begin position="68"/>
        <end position="101"/>
    </location>
</feature>
<reference evidence="3" key="1">
    <citation type="submission" date="2022-01" db="EMBL/GenBank/DDBJ databases">
        <authorList>
            <person name="King R."/>
        </authorList>
    </citation>
    <scope>NUCLEOTIDE SEQUENCE</scope>
</reference>
<accession>A0A9N9RHK8</accession>
<proteinExistence type="predicted"/>
<name>A0A9N9RHK8_9DIPT</name>
<evidence type="ECO:0000256" key="1">
    <source>
        <dbReference type="SAM" id="MobiDB-lite"/>
    </source>
</evidence>
<sequence>MKSKSCKILIALILFMFIKTNLDAKSIGTENLASYNPTTERQLSFNAKAHLFFLQLIGKGDLADEKPTTPYSVLHQRDNKPTVAEHSTSSPRPTEATTTTTEAPFEWMERWPVQYENGTYGTSLTPVSKTILDIFEKANEFMTKRGDRKGLTPHPLWIKVYITKPMEETTETLISARTTIFEKNSTVSTLYDTISPKTEENND</sequence>
<protein>
    <submittedName>
        <fullName evidence="3">Uncharacterized protein</fullName>
    </submittedName>
</protein>
<organism evidence="3 4">
    <name type="scientific">Chironomus riparius</name>
    <dbReference type="NCBI Taxonomy" id="315576"/>
    <lineage>
        <taxon>Eukaryota</taxon>
        <taxon>Metazoa</taxon>
        <taxon>Ecdysozoa</taxon>
        <taxon>Arthropoda</taxon>
        <taxon>Hexapoda</taxon>
        <taxon>Insecta</taxon>
        <taxon>Pterygota</taxon>
        <taxon>Neoptera</taxon>
        <taxon>Endopterygota</taxon>
        <taxon>Diptera</taxon>
        <taxon>Nematocera</taxon>
        <taxon>Chironomoidea</taxon>
        <taxon>Chironomidae</taxon>
        <taxon>Chironominae</taxon>
        <taxon>Chironomus</taxon>
    </lineage>
</organism>
<reference evidence="3" key="2">
    <citation type="submission" date="2022-10" db="EMBL/GenBank/DDBJ databases">
        <authorList>
            <consortium name="ENA_rothamsted_submissions"/>
            <consortium name="culmorum"/>
            <person name="King R."/>
        </authorList>
    </citation>
    <scope>NUCLEOTIDE SEQUENCE</scope>
</reference>
<evidence type="ECO:0000313" key="4">
    <source>
        <dbReference type="Proteomes" id="UP001153620"/>
    </source>
</evidence>
<dbReference type="AlphaFoldDB" id="A0A9N9RHK8"/>
<evidence type="ECO:0000313" key="3">
    <source>
        <dbReference type="EMBL" id="CAG9798089.1"/>
    </source>
</evidence>
<keyword evidence="4" id="KW-1185">Reference proteome</keyword>
<feature type="compositionally biased region" description="Low complexity" evidence="1">
    <location>
        <begin position="87"/>
        <end position="101"/>
    </location>
</feature>
<feature type="signal peptide" evidence="2">
    <location>
        <begin position="1"/>
        <end position="24"/>
    </location>
</feature>
<dbReference type="EMBL" id="OU895877">
    <property type="protein sequence ID" value="CAG9798089.1"/>
    <property type="molecule type" value="Genomic_DNA"/>
</dbReference>